<organism evidence="2 3">
    <name type="scientific">Lupinus albus</name>
    <name type="common">White lupine</name>
    <name type="synonym">Lupinus termis</name>
    <dbReference type="NCBI Taxonomy" id="3870"/>
    <lineage>
        <taxon>Eukaryota</taxon>
        <taxon>Viridiplantae</taxon>
        <taxon>Streptophyta</taxon>
        <taxon>Embryophyta</taxon>
        <taxon>Tracheophyta</taxon>
        <taxon>Spermatophyta</taxon>
        <taxon>Magnoliopsida</taxon>
        <taxon>eudicotyledons</taxon>
        <taxon>Gunneridae</taxon>
        <taxon>Pentapetalae</taxon>
        <taxon>rosids</taxon>
        <taxon>fabids</taxon>
        <taxon>Fabales</taxon>
        <taxon>Fabaceae</taxon>
        <taxon>Papilionoideae</taxon>
        <taxon>50 kb inversion clade</taxon>
        <taxon>genistoids sensu lato</taxon>
        <taxon>core genistoids</taxon>
        <taxon>Genisteae</taxon>
        <taxon>Lupinus</taxon>
    </lineage>
</organism>
<comment type="caution">
    <text evidence="2">The sequence shown here is derived from an EMBL/GenBank/DDBJ whole genome shotgun (WGS) entry which is preliminary data.</text>
</comment>
<protein>
    <submittedName>
        <fullName evidence="2">Uncharacterized protein</fullName>
    </submittedName>
</protein>
<gene>
    <name evidence="2" type="ORF">Lalb_Chr19g0126371</name>
</gene>
<dbReference type="Proteomes" id="UP000447434">
    <property type="component" value="Chromosome 19"/>
</dbReference>
<sequence>MKASLRSGSGFQWPSQDLLGTHSDPHMVVAGTTPRLTSCSEDPTRFTLWP</sequence>
<proteinExistence type="predicted"/>
<reference evidence="3" key="1">
    <citation type="journal article" date="2020" name="Nat. Commun.">
        <title>Genome sequence of the cluster root forming white lupin.</title>
        <authorList>
            <person name="Hufnagel B."/>
            <person name="Marques A."/>
            <person name="Soriano A."/>
            <person name="Marques L."/>
            <person name="Divol F."/>
            <person name="Doumas P."/>
            <person name="Sallet E."/>
            <person name="Mancinotti D."/>
            <person name="Carrere S."/>
            <person name="Marande W."/>
            <person name="Arribat S."/>
            <person name="Keller J."/>
            <person name="Huneau C."/>
            <person name="Blein T."/>
            <person name="Aime D."/>
            <person name="Laguerre M."/>
            <person name="Taylor J."/>
            <person name="Schubert V."/>
            <person name="Nelson M."/>
            <person name="Geu-Flores F."/>
            <person name="Crespi M."/>
            <person name="Gallardo-Guerrero K."/>
            <person name="Delaux P.-M."/>
            <person name="Salse J."/>
            <person name="Berges H."/>
            <person name="Guyot R."/>
            <person name="Gouzy J."/>
            <person name="Peret B."/>
        </authorList>
    </citation>
    <scope>NUCLEOTIDE SEQUENCE [LARGE SCALE GENOMIC DNA]</scope>
    <source>
        <strain evidence="3">cv. Amiga</strain>
    </source>
</reference>
<keyword evidence="3" id="KW-1185">Reference proteome</keyword>
<accession>A0A6A4P0M4</accession>
<evidence type="ECO:0000313" key="2">
    <source>
        <dbReference type="EMBL" id="KAE9592167.1"/>
    </source>
</evidence>
<dbReference type="EMBL" id="WOCE01000019">
    <property type="protein sequence ID" value="KAE9592167.1"/>
    <property type="molecule type" value="Genomic_DNA"/>
</dbReference>
<name>A0A6A4P0M4_LUPAL</name>
<feature type="region of interest" description="Disordered" evidence="1">
    <location>
        <begin position="1"/>
        <end position="26"/>
    </location>
</feature>
<evidence type="ECO:0000313" key="3">
    <source>
        <dbReference type="Proteomes" id="UP000447434"/>
    </source>
</evidence>
<dbReference type="AlphaFoldDB" id="A0A6A4P0M4"/>
<evidence type="ECO:0000256" key="1">
    <source>
        <dbReference type="SAM" id="MobiDB-lite"/>
    </source>
</evidence>
<feature type="compositionally biased region" description="Polar residues" evidence="1">
    <location>
        <begin position="1"/>
        <end position="15"/>
    </location>
</feature>